<dbReference type="EMBL" id="JARJCW010000159">
    <property type="protein sequence ID" value="KAJ7190035.1"/>
    <property type="molecule type" value="Genomic_DNA"/>
</dbReference>
<evidence type="ECO:0000256" key="1">
    <source>
        <dbReference type="SAM" id="MobiDB-lite"/>
    </source>
</evidence>
<feature type="compositionally biased region" description="Basic and acidic residues" evidence="1">
    <location>
        <begin position="147"/>
        <end position="161"/>
    </location>
</feature>
<gene>
    <name evidence="2" type="ORF">GGX14DRAFT_606650</name>
</gene>
<evidence type="ECO:0000313" key="2">
    <source>
        <dbReference type="EMBL" id="KAJ7190035.1"/>
    </source>
</evidence>
<comment type="caution">
    <text evidence="2">The sequence shown here is derived from an EMBL/GenBank/DDBJ whole genome shotgun (WGS) entry which is preliminary data.</text>
</comment>
<dbReference type="AlphaFoldDB" id="A0AAD6Y3H9"/>
<evidence type="ECO:0000313" key="3">
    <source>
        <dbReference type="Proteomes" id="UP001219525"/>
    </source>
</evidence>
<accession>A0AAD6Y3H9</accession>
<keyword evidence="3" id="KW-1185">Reference proteome</keyword>
<sequence length="168" mass="18562">MCSNWVEMPRFRVLWDLTSRRAATCSQQAAGNGQRAAGSGSRWWWMPWGQTRTASSGKQEAGGREQREACGRQACVPGRIMRARAVHDGEPRVTDGKRCVFNARCVHGRRAAALAGRACGRRVAGAGSGRREAGGGERQQLEAVGNEQREVGRRAAKFERHWSRRSLN</sequence>
<dbReference type="Proteomes" id="UP001219525">
    <property type="component" value="Unassembled WGS sequence"/>
</dbReference>
<proteinExistence type="predicted"/>
<feature type="region of interest" description="Disordered" evidence="1">
    <location>
        <begin position="124"/>
        <end position="168"/>
    </location>
</feature>
<protein>
    <submittedName>
        <fullName evidence="2">Uncharacterized protein</fullName>
    </submittedName>
</protein>
<organism evidence="2 3">
    <name type="scientific">Mycena pura</name>
    <dbReference type="NCBI Taxonomy" id="153505"/>
    <lineage>
        <taxon>Eukaryota</taxon>
        <taxon>Fungi</taxon>
        <taxon>Dikarya</taxon>
        <taxon>Basidiomycota</taxon>
        <taxon>Agaricomycotina</taxon>
        <taxon>Agaricomycetes</taxon>
        <taxon>Agaricomycetidae</taxon>
        <taxon>Agaricales</taxon>
        <taxon>Marasmiineae</taxon>
        <taxon>Mycenaceae</taxon>
        <taxon>Mycena</taxon>
    </lineage>
</organism>
<name>A0AAD6Y3H9_9AGAR</name>
<reference evidence="2" key="1">
    <citation type="submission" date="2023-03" db="EMBL/GenBank/DDBJ databases">
        <title>Massive genome expansion in bonnet fungi (Mycena s.s.) driven by repeated elements and novel gene families across ecological guilds.</title>
        <authorList>
            <consortium name="Lawrence Berkeley National Laboratory"/>
            <person name="Harder C.B."/>
            <person name="Miyauchi S."/>
            <person name="Viragh M."/>
            <person name="Kuo A."/>
            <person name="Thoen E."/>
            <person name="Andreopoulos B."/>
            <person name="Lu D."/>
            <person name="Skrede I."/>
            <person name="Drula E."/>
            <person name="Henrissat B."/>
            <person name="Morin E."/>
            <person name="Kohler A."/>
            <person name="Barry K."/>
            <person name="LaButti K."/>
            <person name="Morin E."/>
            <person name="Salamov A."/>
            <person name="Lipzen A."/>
            <person name="Mereny Z."/>
            <person name="Hegedus B."/>
            <person name="Baldrian P."/>
            <person name="Stursova M."/>
            <person name="Weitz H."/>
            <person name="Taylor A."/>
            <person name="Grigoriev I.V."/>
            <person name="Nagy L.G."/>
            <person name="Martin F."/>
            <person name="Kauserud H."/>
        </authorList>
    </citation>
    <scope>NUCLEOTIDE SEQUENCE</scope>
    <source>
        <strain evidence="2">9144</strain>
    </source>
</reference>